<sequence>MLRCILVCLTAIKRVYGDSGVLQALSAGPVSANPLYLSLCRPHDIDTASLLMSAAEGSVKALFQAKDSDEAASHTFQTALHLFVPVLLGIISLGLDRDIEGTAGETTWIANISRYPLLKNLAQTRLRDVPEARVGAGPTVGVRLSALEAHILSLACGEEPGLDGGDSAAGGKGAYPEASHPLFYAMPHLLGMALPVCGRSAVSLSHALLTPSQAAPLLAHVAGGAGGQCLAERETPQGEGYSGPGSRELCLACLSGDAAWATLLLDCGCPRDSVLTLTQADMGSDLEPEAGLGPEVAGCAGMTADQCAGYGHTGGHRACARALRRYTERERERERAGRKESS</sequence>
<comment type="caution">
    <text evidence="2">The sequence shown here is derived from an EMBL/GenBank/DDBJ whole genome shotgun (WGS) entry which is preliminary data.</text>
</comment>
<dbReference type="Proteomes" id="UP000265618">
    <property type="component" value="Unassembled WGS sequence"/>
</dbReference>
<evidence type="ECO:0000313" key="2">
    <source>
        <dbReference type="EMBL" id="GCA62909.1"/>
    </source>
</evidence>
<keyword evidence="1" id="KW-0732">Signal</keyword>
<protein>
    <submittedName>
        <fullName evidence="2">Uncharacterized protein</fullName>
    </submittedName>
</protein>
<reference evidence="2 3" key="1">
    <citation type="journal article" date="2018" name="PLoS ONE">
        <title>The draft genome of Kipferlia bialata reveals reductive genome evolution in fornicate parasites.</title>
        <authorList>
            <person name="Tanifuji G."/>
            <person name="Takabayashi S."/>
            <person name="Kume K."/>
            <person name="Takagi M."/>
            <person name="Nakayama T."/>
            <person name="Kamikawa R."/>
            <person name="Inagaki Y."/>
            <person name="Hashimoto T."/>
        </authorList>
    </citation>
    <scope>NUCLEOTIDE SEQUENCE [LARGE SCALE GENOMIC DNA]</scope>
    <source>
        <strain evidence="2">NY0173</strain>
    </source>
</reference>
<evidence type="ECO:0000256" key="1">
    <source>
        <dbReference type="SAM" id="SignalP"/>
    </source>
</evidence>
<accession>A0A391NWR9</accession>
<dbReference type="AlphaFoldDB" id="A0A391NWR9"/>
<feature type="signal peptide" evidence="1">
    <location>
        <begin position="1"/>
        <end position="17"/>
    </location>
</feature>
<feature type="chain" id="PRO_5017182659" evidence="1">
    <location>
        <begin position="18"/>
        <end position="342"/>
    </location>
</feature>
<proteinExistence type="predicted"/>
<organism evidence="2 3">
    <name type="scientific">Kipferlia bialata</name>
    <dbReference type="NCBI Taxonomy" id="797122"/>
    <lineage>
        <taxon>Eukaryota</taxon>
        <taxon>Metamonada</taxon>
        <taxon>Carpediemonas-like organisms</taxon>
        <taxon>Kipferlia</taxon>
    </lineage>
</organism>
<keyword evidence="3" id="KW-1185">Reference proteome</keyword>
<name>A0A391NWR9_9EUKA</name>
<evidence type="ECO:0000313" key="3">
    <source>
        <dbReference type="Proteomes" id="UP000265618"/>
    </source>
</evidence>
<dbReference type="EMBL" id="BDIP01001699">
    <property type="protein sequence ID" value="GCA62909.1"/>
    <property type="molecule type" value="Genomic_DNA"/>
</dbReference>
<gene>
    <name evidence="2" type="ORF">KIPB_006551</name>
</gene>